<feature type="transmembrane region" description="Helical" evidence="10">
    <location>
        <begin position="102"/>
        <end position="125"/>
    </location>
</feature>
<dbReference type="Pfam" id="PF02537">
    <property type="entry name" value="CRCB"/>
    <property type="match status" value="1"/>
</dbReference>
<keyword evidence="10" id="KW-0915">Sodium</keyword>
<keyword evidence="3 10" id="KW-0812">Transmembrane</keyword>
<reference evidence="11" key="1">
    <citation type="submission" date="2022-08" db="EMBL/GenBank/DDBJ databases">
        <title>Alicyclobacillus dauci DSM2870, complete genome.</title>
        <authorList>
            <person name="Wang Q."/>
            <person name="Cai R."/>
            <person name="Wang Z."/>
        </authorList>
    </citation>
    <scope>NUCLEOTIDE SEQUENCE</scope>
    <source>
        <strain evidence="11">DSM 28700</strain>
    </source>
</reference>
<sequence length="140" mass="15010">MMGRLDKPIVASLAVFVGGCIGGTLRELCNVLLPSTHFPWGTFVVNLVGAFALGVLLELKTTARFLRPWLLTALTTGTIGAFTTFSTWILDILRLSQSSPSICFVAVVSSLALSLAANVTGRLIVRGHLLRRKPTEKASI</sequence>
<evidence type="ECO:0000256" key="7">
    <source>
        <dbReference type="ARBA" id="ARBA00035120"/>
    </source>
</evidence>
<feature type="binding site" evidence="10">
    <location>
        <position position="80"/>
    </location>
    <ligand>
        <name>Na(+)</name>
        <dbReference type="ChEBI" id="CHEBI:29101"/>
        <note>structural</note>
    </ligand>
</feature>
<comment type="similarity">
    <text evidence="7 10">Belongs to the fluoride channel Fluc/FEX (TC 1.A.43) family.</text>
</comment>
<dbReference type="Proteomes" id="UP001164803">
    <property type="component" value="Chromosome"/>
</dbReference>
<evidence type="ECO:0000256" key="10">
    <source>
        <dbReference type="HAMAP-Rule" id="MF_00454"/>
    </source>
</evidence>
<keyword evidence="12" id="KW-1185">Reference proteome</keyword>
<dbReference type="PANTHER" id="PTHR28259:SF1">
    <property type="entry name" value="FLUORIDE EXPORT PROTEIN 1-RELATED"/>
    <property type="match status" value="1"/>
</dbReference>
<dbReference type="RefSeq" id="WP_268046089.1">
    <property type="nucleotide sequence ID" value="NZ_CP104064.1"/>
</dbReference>
<keyword evidence="6 10" id="KW-0407">Ion channel</keyword>
<evidence type="ECO:0000256" key="8">
    <source>
        <dbReference type="ARBA" id="ARBA00035585"/>
    </source>
</evidence>
<dbReference type="HAMAP" id="MF_00454">
    <property type="entry name" value="FluC"/>
    <property type="match status" value="1"/>
</dbReference>
<evidence type="ECO:0000256" key="6">
    <source>
        <dbReference type="ARBA" id="ARBA00023303"/>
    </source>
</evidence>
<comment type="subcellular location">
    <subcellularLocation>
        <location evidence="1 10">Cell membrane</location>
        <topology evidence="1 10">Multi-pass membrane protein</topology>
    </subcellularLocation>
</comment>
<comment type="activity regulation">
    <text evidence="10">Na(+) is not transported, but it plays an essential structural role and its presence is essential for fluoride channel function.</text>
</comment>
<feature type="transmembrane region" description="Helical" evidence="10">
    <location>
        <begin position="38"/>
        <end position="57"/>
    </location>
</feature>
<comment type="function">
    <text evidence="9 10">Fluoride-specific ion channel. Important for reducing fluoride concentration in the cell, thus reducing its toxicity.</text>
</comment>
<dbReference type="PROSITE" id="PS51257">
    <property type="entry name" value="PROKAR_LIPOPROTEIN"/>
    <property type="match status" value="1"/>
</dbReference>
<comment type="catalytic activity">
    <reaction evidence="8">
        <text>fluoride(in) = fluoride(out)</text>
        <dbReference type="Rhea" id="RHEA:76159"/>
        <dbReference type="ChEBI" id="CHEBI:17051"/>
    </reaction>
    <physiologicalReaction direction="left-to-right" evidence="8">
        <dbReference type="Rhea" id="RHEA:76160"/>
    </physiologicalReaction>
</comment>
<dbReference type="PANTHER" id="PTHR28259">
    <property type="entry name" value="FLUORIDE EXPORT PROTEIN 1-RELATED"/>
    <property type="match status" value="1"/>
</dbReference>
<keyword evidence="5 10" id="KW-0472">Membrane</keyword>
<evidence type="ECO:0000256" key="4">
    <source>
        <dbReference type="ARBA" id="ARBA00022989"/>
    </source>
</evidence>
<keyword evidence="10" id="KW-0406">Ion transport</keyword>
<keyword evidence="10" id="KW-0813">Transport</keyword>
<evidence type="ECO:0000313" key="12">
    <source>
        <dbReference type="Proteomes" id="UP001164803"/>
    </source>
</evidence>
<accession>A0ABY6Z6I4</accession>
<keyword evidence="4 10" id="KW-1133">Transmembrane helix</keyword>
<organism evidence="11 12">
    <name type="scientific">Alicyclobacillus dauci</name>
    <dbReference type="NCBI Taxonomy" id="1475485"/>
    <lineage>
        <taxon>Bacteria</taxon>
        <taxon>Bacillati</taxon>
        <taxon>Bacillota</taxon>
        <taxon>Bacilli</taxon>
        <taxon>Bacillales</taxon>
        <taxon>Alicyclobacillaceae</taxon>
        <taxon>Alicyclobacillus</taxon>
    </lineage>
</organism>
<keyword evidence="10" id="KW-0479">Metal-binding</keyword>
<evidence type="ECO:0000256" key="3">
    <source>
        <dbReference type="ARBA" id="ARBA00022692"/>
    </source>
</evidence>
<keyword evidence="2 10" id="KW-1003">Cell membrane</keyword>
<evidence type="ECO:0000313" key="11">
    <source>
        <dbReference type="EMBL" id="WAH38513.1"/>
    </source>
</evidence>
<gene>
    <name evidence="10" type="primary">fluC</name>
    <name evidence="10" type="synonym">crcB</name>
    <name evidence="11" type="ORF">NZD86_08540</name>
</gene>
<evidence type="ECO:0000256" key="9">
    <source>
        <dbReference type="ARBA" id="ARBA00049940"/>
    </source>
</evidence>
<evidence type="ECO:0000256" key="2">
    <source>
        <dbReference type="ARBA" id="ARBA00022475"/>
    </source>
</evidence>
<name>A0ABY6Z6I4_9BACL</name>
<feature type="binding site" evidence="10">
    <location>
        <position position="83"/>
    </location>
    <ligand>
        <name>Na(+)</name>
        <dbReference type="ChEBI" id="CHEBI:29101"/>
        <note>structural</note>
    </ligand>
</feature>
<evidence type="ECO:0000256" key="5">
    <source>
        <dbReference type="ARBA" id="ARBA00023136"/>
    </source>
</evidence>
<evidence type="ECO:0000256" key="1">
    <source>
        <dbReference type="ARBA" id="ARBA00004651"/>
    </source>
</evidence>
<feature type="transmembrane region" description="Helical" evidence="10">
    <location>
        <begin position="69"/>
        <end position="90"/>
    </location>
</feature>
<dbReference type="EMBL" id="CP104064">
    <property type="protein sequence ID" value="WAH38513.1"/>
    <property type="molecule type" value="Genomic_DNA"/>
</dbReference>
<dbReference type="InterPro" id="IPR003691">
    <property type="entry name" value="FluC"/>
</dbReference>
<protein>
    <recommendedName>
        <fullName evidence="10">Fluoride-specific ion channel FluC</fullName>
    </recommendedName>
</protein>
<proteinExistence type="inferred from homology"/>